<name>A0A699SBE8_TANCI</name>
<dbReference type="EMBL" id="BKCJ011151434">
    <property type="protein sequence ID" value="GFC94916.1"/>
    <property type="molecule type" value="Genomic_DNA"/>
</dbReference>
<proteinExistence type="predicted"/>
<reference evidence="1" key="1">
    <citation type="journal article" date="2019" name="Sci. Rep.">
        <title>Draft genome of Tanacetum cinerariifolium, the natural source of mosquito coil.</title>
        <authorList>
            <person name="Yamashiro T."/>
            <person name="Shiraishi A."/>
            <person name="Satake H."/>
            <person name="Nakayama K."/>
        </authorList>
    </citation>
    <scope>NUCLEOTIDE SEQUENCE</scope>
</reference>
<accession>A0A699SBE8</accession>
<organism evidence="1">
    <name type="scientific">Tanacetum cinerariifolium</name>
    <name type="common">Dalmatian daisy</name>
    <name type="synonym">Chrysanthemum cinerariifolium</name>
    <dbReference type="NCBI Taxonomy" id="118510"/>
    <lineage>
        <taxon>Eukaryota</taxon>
        <taxon>Viridiplantae</taxon>
        <taxon>Streptophyta</taxon>
        <taxon>Embryophyta</taxon>
        <taxon>Tracheophyta</taxon>
        <taxon>Spermatophyta</taxon>
        <taxon>Magnoliopsida</taxon>
        <taxon>eudicotyledons</taxon>
        <taxon>Gunneridae</taxon>
        <taxon>Pentapetalae</taxon>
        <taxon>asterids</taxon>
        <taxon>campanulids</taxon>
        <taxon>Asterales</taxon>
        <taxon>Asteraceae</taxon>
        <taxon>Asteroideae</taxon>
        <taxon>Anthemideae</taxon>
        <taxon>Anthemidinae</taxon>
        <taxon>Tanacetum</taxon>
    </lineage>
</organism>
<sequence length="118" mass="13643">MVDFKKSSSFRISRSKLYCSDLSGEAFKDDQYILATQVKQCFYLEDMARRQPYWKVVEHVNHKKFSDRGVIMVEEHPDVIHFDNSSDLSRSTSLNDLDNAPLHIDGQSTEVDAPPYII</sequence>
<protein>
    <recommendedName>
        <fullName evidence="2">DUF4216 domain-containing protein</fullName>
    </recommendedName>
</protein>
<evidence type="ECO:0008006" key="2">
    <source>
        <dbReference type="Google" id="ProtNLM"/>
    </source>
</evidence>
<evidence type="ECO:0000313" key="1">
    <source>
        <dbReference type="EMBL" id="GFC94916.1"/>
    </source>
</evidence>
<dbReference type="AlphaFoldDB" id="A0A699SBE8"/>
<gene>
    <name evidence="1" type="ORF">Tci_866886</name>
</gene>
<comment type="caution">
    <text evidence="1">The sequence shown here is derived from an EMBL/GenBank/DDBJ whole genome shotgun (WGS) entry which is preliminary data.</text>
</comment>